<dbReference type="AlphaFoldDB" id="A0A1V0N3M0"/>
<evidence type="ECO:0000313" key="8">
    <source>
        <dbReference type="Proteomes" id="UP000192050"/>
    </source>
</evidence>
<evidence type="ECO:0000256" key="2">
    <source>
        <dbReference type="ARBA" id="ARBA00005272"/>
    </source>
</evidence>
<keyword evidence="3" id="KW-0285">Flavoprotein</keyword>
<proteinExistence type="inferred from homology"/>
<keyword evidence="5" id="KW-0560">Oxidoreductase</keyword>
<dbReference type="PANTHER" id="PTHR42913">
    <property type="entry name" value="APOPTOSIS-INDUCING FACTOR 1"/>
    <property type="match status" value="1"/>
</dbReference>
<accession>A0A1V0N3M0</accession>
<dbReference type="Proteomes" id="UP000192050">
    <property type="component" value="Chromosome"/>
</dbReference>
<dbReference type="SUPFAM" id="SSF51905">
    <property type="entry name" value="FAD/NAD(P)-binding domain"/>
    <property type="match status" value="1"/>
</dbReference>
<evidence type="ECO:0000256" key="5">
    <source>
        <dbReference type="ARBA" id="ARBA00023002"/>
    </source>
</evidence>
<feature type="domain" description="FAD/NAD(P)-binding" evidence="6">
    <location>
        <begin position="64"/>
        <end position="280"/>
    </location>
</feature>
<evidence type="ECO:0000256" key="3">
    <source>
        <dbReference type="ARBA" id="ARBA00022630"/>
    </source>
</evidence>
<evidence type="ECO:0000259" key="6">
    <source>
        <dbReference type="Pfam" id="PF07992"/>
    </source>
</evidence>
<name>A0A1V0N3M0_9ARCH</name>
<evidence type="ECO:0000256" key="1">
    <source>
        <dbReference type="ARBA" id="ARBA00001974"/>
    </source>
</evidence>
<dbReference type="InterPro" id="IPR023753">
    <property type="entry name" value="FAD/NAD-binding_dom"/>
</dbReference>
<dbReference type="KEGG" id="fai:FAD_0773"/>
<gene>
    <name evidence="7" type="ORF">FAD_0773</name>
</gene>
<evidence type="ECO:0000256" key="4">
    <source>
        <dbReference type="ARBA" id="ARBA00022827"/>
    </source>
</evidence>
<dbReference type="GO" id="GO:0019646">
    <property type="term" value="P:aerobic electron transport chain"/>
    <property type="evidence" value="ECO:0007669"/>
    <property type="project" value="TreeGrafter"/>
</dbReference>
<dbReference type="EMBL" id="CP015363">
    <property type="protein sequence ID" value="ARD84677.1"/>
    <property type="molecule type" value="Genomic_DNA"/>
</dbReference>
<dbReference type="STRING" id="74969.FAD_0773"/>
<dbReference type="Pfam" id="PF07992">
    <property type="entry name" value="Pyr_redox_2"/>
    <property type="match status" value="1"/>
</dbReference>
<dbReference type="GO" id="GO:0003955">
    <property type="term" value="F:NAD(P)H dehydrogenase (quinone) activity"/>
    <property type="evidence" value="ECO:0007669"/>
    <property type="project" value="TreeGrafter"/>
</dbReference>
<reference evidence="7 8" key="1">
    <citation type="submission" date="2011-10" db="EMBL/GenBank/DDBJ databases">
        <title>Metabolic and evolutionary patterns in the extreme acidophile Ferroplasma acidiphilum.</title>
        <authorList>
            <person name="Golyshina O.V."/>
            <person name="Kozyavkin S.A."/>
            <person name="Tatusov R.L."/>
            <person name="Slesarev A.I."/>
            <person name="Golyshin P.N."/>
        </authorList>
    </citation>
    <scope>NUCLEOTIDE SEQUENCE [LARGE SCALE GENOMIC DNA]</scope>
    <source>
        <strain evidence="8">Y</strain>
    </source>
</reference>
<dbReference type="PRINTS" id="PR00368">
    <property type="entry name" value="FADPNR"/>
</dbReference>
<dbReference type="InterPro" id="IPR051169">
    <property type="entry name" value="NADH-Q_oxidoreductase"/>
</dbReference>
<dbReference type="Gene3D" id="3.50.50.100">
    <property type="match status" value="1"/>
</dbReference>
<protein>
    <submittedName>
        <fullName evidence="7">FAD-dependent pyridine nucleotide-disulfide oxidoreductase</fullName>
    </submittedName>
</protein>
<comment type="cofactor">
    <cofactor evidence="1">
        <name>FAD</name>
        <dbReference type="ChEBI" id="CHEBI:57692"/>
    </cofactor>
</comment>
<dbReference type="PANTHER" id="PTHR42913:SF3">
    <property type="entry name" value="64 KDA MITOCHONDRIAL NADH DEHYDROGENASE (EUROFUNG)"/>
    <property type="match status" value="1"/>
</dbReference>
<comment type="similarity">
    <text evidence="2">Belongs to the NADH dehydrogenase family.</text>
</comment>
<keyword evidence="8" id="KW-1185">Reference proteome</keyword>
<dbReference type="InterPro" id="IPR036188">
    <property type="entry name" value="FAD/NAD-bd_sf"/>
</dbReference>
<sequence length="341" mass="37645">MIKGFNRMAKQIYVLGGGLSGIYAKLTNPDAMLIDRDDHITISTRLITLIGGMENSYAYKPRNIDLKENVKDINFENREIVTDNGKHEYSKLIIALGHSFNVNNIKGSTNIAKLETIDDAVNIRKRLQTSKNVAIIGGGYLGVEIASLINGKKVTIIDPHDRLLNHSSPEASEYVNNMLLARNVNITKGTKVMEVTGKSVITDNEEITSDLTIYAGGIYGNSIISGLPIKTKNSKILVNSKMRSLSYDDVFACGDSMAIDGKSFPATAFTGRKSAVVAMKNAMGNDIEFKYENNGNILNIDNNYIFVKKNGYRKSFMVNLIKKYVNGKTDKSLNKLARLKS</sequence>
<keyword evidence="4" id="KW-0274">FAD</keyword>
<evidence type="ECO:0000313" key="7">
    <source>
        <dbReference type="EMBL" id="ARD84677.1"/>
    </source>
</evidence>
<organism evidence="7 8">
    <name type="scientific">Ferroplasma acidiphilum</name>
    <dbReference type="NCBI Taxonomy" id="74969"/>
    <lineage>
        <taxon>Archaea</taxon>
        <taxon>Methanobacteriati</taxon>
        <taxon>Thermoplasmatota</taxon>
        <taxon>Thermoplasmata</taxon>
        <taxon>Thermoplasmatales</taxon>
        <taxon>Ferroplasmaceae</taxon>
        <taxon>Ferroplasma</taxon>
    </lineage>
</organism>